<dbReference type="AlphaFoldDB" id="A0A8J3VLN4"/>
<proteinExistence type="predicted"/>
<evidence type="ECO:0000313" key="1">
    <source>
        <dbReference type="EMBL" id="GIH10857.1"/>
    </source>
</evidence>
<protein>
    <submittedName>
        <fullName evidence="1">Uncharacterized protein</fullName>
    </submittedName>
</protein>
<organism evidence="1 2">
    <name type="scientific">Rhizocola hellebori</name>
    <dbReference type="NCBI Taxonomy" id="1392758"/>
    <lineage>
        <taxon>Bacteria</taxon>
        <taxon>Bacillati</taxon>
        <taxon>Actinomycetota</taxon>
        <taxon>Actinomycetes</taxon>
        <taxon>Micromonosporales</taxon>
        <taxon>Micromonosporaceae</taxon>
        <taxon>Rhizocola</taxon>
    </lineage>
</organism>
<evidence type="ECO:0000313" key="2">
    <source>
        <dbReference type="Proteomes" id="UP000612899"/>
    </source>
</evidence>
<sequence>MLLLLTGCSSAPTPGGGTETLPTKEPVTVMVARTGGFAGVMDTITIKGDGSWTHPTALTVNGKLEPAQVTQLQKLATDPRLVTEAAATPAPTKCNDTFDYTVTAGAVTISYTDCPSDVFQPVATKQLVEFVQDVVS</sequence>
<gene>
    <name evidence="1" type="ORF">Rhe02_89240</name>
</gene>
<keyword evidence="2" id="KW-1185">Reference proteome</keyword>
<reference evidence="1" key="1">
    <citation type="submission" date="2021-01" db="EMBL/GenBank/DDBJ databases">
        <title>Whole genome shotgun sequence of Rhizocola hellebori NBRC 109834.</title>
        <authorList>
            <person name="Komaki H."/>
            <person name="Tamura T."/>
        </authorList>
    </citation>
    <scope>NUCLEOTIDE SEQUENCE</scope>
    <source>
        <strain evidence="1">NBRC 109834</strain>
    </source>
</reference>
<comment type="caution">
    <text evidence="1">The sequence shown here is derived from an EMBL/GenBank/DDBJ whole genome shotgun (WGS) entry which is preliminary data.</text>
</comment>
<accession>A0A8J3VLN4</accession>
<dbReference type="EMBL" id="BONY01000109">
    <property type="protein sequence ID" value="GIH10857.1"/>
    <property type="molecule type" value="Genomic_DNA"/>
</dbReference>
<name>A0A8J3VLN4_9ACTN</name>
<dbReference type="Proteomes" id="UP000612899">
    <property type="component" value="Unassembled WGS sequence"/>
</dbReference>